<keyword evidence="2" id="KW-0732">Signal</keyword>
<feature type="chain" id="PRO_5045128811" description="Apple domain-containing protein" evidence="2">
    <location>
        <begin position="21"/>
        <end position="208"/>
    </location>
</feature>
<evidence type="ECO:0000256" key="1">
    <source>
        <dbReference type="SAM" id="MobiDB-lite"/>
    </source>
</evidence>
<reference evidence="3 4" key="1">
    <citation type="journal article" date="2023" name="Nucleic Acids Res.">
        <title>The hologenome of Daphnia magna reveals possible DNA methylation and microbiome-mediated evolution of the host genome.</title>
        <authorList>
            <person name="Chaturvedi A."/>
            <person name="Li X."/>
            <person name="Dhandapani V."/>
            <person name="Marshall H."/>
            <person name="Kissane S."/>
            <person name="Cuenca-Cambronero M."/>
            <person name="Asole G."/>
            <person name="Calvet F."/>
            <person name="Ruiz-Romero M."/>
            <person name="Marangio P."/>
            <person name="Guigo R."/>
            <person name="Rago D."/>
            <person name="Mirbahai L."/>
            <person name="Eastwood N."/>
            <person name="Colbourne J.K."/>
            <person name="Zhou J."/>
            <person name="Mallon E."/>
            <person name="Orsini L."/>
        </authorList>
    </citation>
    <scope>NUCLEOTIDE SEQUENCE [LARGE SCALE GENOMIC DNA]</scope>
    <source>
        <strain evidence="3">LRV0_1</strain>
    </source>
</reference>
<evidence type="ECO:0000313" key="4">
    <source>
        <dbReference type="Proteomes" id="UP001234178"/>
    </source>
</evidence>
<feature type="signal peptide" evidence="2">
    <location>
        <begin position="1"/>
        <end position="20"/>
    </location>
</feature>
<dbReference type="EMBL" id="JAOYFB010000039">
    <property type="protein sequence ID" value="KAK4030535.1"/>
    <property type="molecule type" value="Genomic_DNA"/>
</dbReference>
<dbReference type="Proteomes" id="UP001234178">
    <property type="component" value="Unassembled WGS sequence"/>
</dbReference>
<organism evidence="3 4">
    <name type="scientific">Daphnia magna</name>
    <dbReference type="NCBI Taxonomy" id="35525"/>
    <lineage>
        <taxon>Eukaryota</taxon>
        <taxon>Metazoa</taxon>
        <taxon>Ecdysozoa</taxon>
        <taxon>Arthropoda</taxon>
        <taxon>Crustacea</taxon>
        <taxon>Branchiopoda</taxon>
        <taxon>Diplostraca</taxon>
        <taxon>Cladocera</taxon>
        <taxon>Anomopoda</taxon>
        <taxon>Daphniidae</taxon>
        <taxon>Daphnia</taxon>
    </lineage>
</organism>
<name>A0ABR0AZK1_9CRUS</name>
<dbReference type="Gene3D" id="3.50.4.10">
    <property type="entry name" value="Hepatocyte Growth Factor"/>
    <property type="match status" value="1"/>
</dbReference>
<accession>A0ABR0AZK1</accession>
<protein>
    <recommendedName>
        <fullName evidence="5">Apple domain-containing protein</fullName>
    </recommendedName>
</protein>
<evidence type="ECO:0000313" key="3">
    <source>
        <dbReference type="EMBL" id="KAK4030535.1"/>
    </source>
</evidence>
<proteinExistence type="predicted"/>
<evidence type="ECO:0000256" key="2">
    <source>
        <dbReference type="SAM" id="SignalP"/>
    </source>
</evidence>
<feature type="region of interest" description="Disordered" evidence="1">
    <location>
        <begin position="42"/>
        <end position="63"/>
    </location>
</feature>
<sequence>MQKNFITLMLLVAAVTSATLDPTNVDAFADWMQLESPSNYRIDSRMRRQVPSTDAKEEASASSDVPIIDGSTLLKELASVQSPTTGIRQASSAISLPIDTSAISISLNSCIFIGLKLSIVINILDPVACSKICASNSDCTHFTHEPLQNGGTCTLHKAPGLGNEWSSPAPRSSGATCGYVPKDKCVSSDGSLLNLCLYLALKIRLGLL</sequence>
<gene>
    <name evidence="3" type="ORF">OUZ56_023778</name>
</gene>
<comment type="caution">
    <text evidence="3">The sequence shown here is derived from an EMBL/GenBank/DDBJ whole genome shotgun (WGS) entry which is preliminary data.</text>
</comment>
<evidence type="ECO:0008006" key="5">
    <source>
        <dbReference type="Google" id="ProtNLM"/>
    </source>
</evidence>
<keyword evidence="4" id="KW-1185">Reference proteome</keyword>